<dbReference type="GO" id="GO:0016020">
    <property type="term" value="C:membrane"/>
    <property type="evidence" value="ECO:0007669"/>
    <property type="project" value="TreeGrafter"/>
</dbReference>
<accession>A0A8T3BY35</accession>
<evidence type="ECO:0000313" key="3">
    <source>
        <dbReference type="Proteomes" id="UP000829196"/>
    </source>
</evidence>
<proteinExistence type="predicted"/>
<dbReference type="InterPro" id="IPR010605">
    <property type="entry name" value="DUF1191"/>
</dbReference>
<keyword evidence="3" id="KW-1185">Reference proteome</keyword>
<keyword evidence="1" id="KW-0472">Membrane</keyword>
<comment type="caution">
    <text evidence="2">The sequence shown here is derived from an EMBL/GenBank/DDBJ whole genome shotgun (WGS) entry which is preliminary data.</text>
</comment>
<feature type="transmembrane region" description="Helical" evidence="1">
    <location>
        <begin position="267"/>
        <end position="287"/>
    </location>
</feature>
<dbReference type="AlphaFoldDB" id="A0A8T3BY35"/>
<dbReference type="PANTHER" id="PTHR33512">
    <property type="entry name" value="PROTEIN, PUTATIVE (DUF1191)-RELATED"/>
    <property type="match status" value="1"/>
</dbReference>
<dbReference type="PANTHER" id="PTHR33512:SF33">
    <property type="entry name" value="OS06G0158800 PROTEIN"/>
    <property type="match status" value="1"/>
</dbReference>
<keyword evidence="1" id="KW-0812">Transmembrane</keyword>
<dbReference type="Proteomes" id="UP000829196">
    <property type="component" value="Unassembled WGS sequence"/>
</dbReference>
<reference evidence="2" key="1">
    <citation type="journal article" date="2022" name="Front. Genet.">
        <title>Chromosome-Scale Assembly of the Dendrobium nobile Genome Provides Insights Into the Molecular Mechanism of the Biosynthesis of the Medicinal Active Ingredient of Dendrobium.</title>
        <authorList>
            <person name="Xu Q."/>
            <person name="Niu S.-C."/>
            <person name="Li K.-L."/>
            <person name="Zheng P.-J."/>
            <person name="Zhang X.-J."/>
            <person name="Jia Y."/>
            <person name="Liu Y."/>
            <person name="Niu Y.-X."/>
            <person name="Yu L.-H."/>
            <person name="Chen D.-F."/>
            <person name="Zhang G.-Q."/>
        </authorList>
    </citation>
    <scope>NUCLEOTIDE SEQUENCE</scope>
    <source>
        <tissue evidence="2">Leaf</tissue>
    </source>
</reference>
<dbReference type="EMBL" id="JAGYWB010000004">
    <property type="protein sequence ID" value="KAI0524226.1"/>
    <property type="molecule type" value="Genomic_DNA"/>
</dbReference>
<evidence type="ECO:0000256" key="1">
    <source>
        <dbReference type="SAM" id="Phobius"/>
    </source>
</evidence>
<keyword evidence="1" id="KW-1133">Transmembrane helix</keyword>
<protein>
    <submittedName>
        <fullName evidence="2">Uncharacterized protein</fullName>
    </submittedName>
</protein>
<feature type="transmembrane region" description="Helical" evidence="1">
    <location>
        <begin position="50"/>
        <end position="70"/>
    </location>
</feature>
<dbReference type="Pfam" id="PF06697">
    <property type="entry name" value="DUF1191"/>
    <property type="match status" value="1"/>
</dbReference>
<organism evidence="2 3">
    <name type="scientific">Dendrobium nobile</name>
    <name type="common">Orchid</name>
    <dbReference type="NCBI Taxonomy" id="94219"/>
    <lineage>
        <taxon>Eukaryota</taxon>
        <taxon>Viridiplantae</taxon>
        <taxon>Streptophyta</taxon>
        <taxon>Embryophyta</taxon>
        <taxon>Tracheophyta</taxon>
        <taxon>Spermatophyta</taxon>
        <taxon>Magnoliopsida</taxon>
        <taxon>Liliopsida</taxon>
        <taxon>Asparagales</taxon>
        <taxon>Orchidaceae</taxon>
        <taxon>Epidendroideae</taxon>
        <taxon>Malaxideae</taxon>
        <taxon>Dendrobiinae</taxon>
        <taxon>Dendrobium</taxon>
    </lineage>
</organism>
<gene>
    <name evidence="2" type="ORF">KFK09_003590</name>
</gene>
<name>A0A8T3BY35_DENNO</name>
<dbReference type="OrthoDB" id="768690at2759"/>
<feature type="transmembrane region" description="Helical" evidence="1">
    <location>
        <begin position="20"/>
        <end position="38"/>
    </location>
</feature>
<evidence type="ECO:0000313" key="2">
    <source>
        <dbReference type="EMBL" id="KAI0524226.1"/>
    </source>
</evidence>
<sequence length="342" mass="37962">MFANLLRHSRHKFFTLHVHFYSFSPLFLSFFLSFILQFHEENHLMTSTHFLSSSSLSLLLFFTLTTSLHATSNFSSIHNLIQSLAFLHLPHQHSNHPYHLHLPSNLSSITAIALRLRGADLWLRRTNLGYFRLPPCIVTAPHVRRMVLVFYDLGNLSSSFFSVPGHVLVAPVIACIAYDASNVSMLGSIREVSLRPTRDPITIVFPSVDELSGPAARCVRFGSRGLARVGGAAGEGMRCEVSGTGRFSVAVAVGEGKGKRKGKVRMWWVWMWMGILCWSVGMVGLGVGRVRRKRRMEEMERRGEEGEVLDIVWVGGSKLPAALATRTTPAIESDSATSASAL</sequence>